<evidence type="ECO:0000256" key="6">
    <source>
        <dbReference type="ARBA" id="ARBA00023016"/>
    </source>
</evidence>
<dbReference type="InterPro" id="IPR006575">
    <property type="entry name" value="RWD_dom"/>
</dbReference>
<dbReference type="GeneID" id="7050794"/>
<feature type="region of interest" description="Disordered" evidence="7">
    <location>
        <begin position="278"/>
        <end position="300"/>
    </location>
</feature>
<dbReference type="Pfam" id="PF05773">
    <property type="entry name" value="RWD"/>
    <property type="match status" value="1"/>
</dbReference>
<keyword evidence="5" id="KW-0810">Translation regulation</keyword>
<evidence type="ECO:0000256" key="2">
    <source>
        <dbReference type="ARBA" id="ARBA00007665"/>
    </source>
</evidence>
<dbReference type="PANTHER" id="PTHR16301:SF25">
    <property type="entry name" value="PROTEIN IMPACT"/>
    <property type="match status" value="1"/>
</dbReference>
<comment type="similarity">
    <text evidence="2">Belongs to the IMPACT family.</text>
</comment>
<name>B6K7Z8_SCHJY</name>
<dbReference type="EMBL" id="KE651167">
    <property type="protein sequence ID" value="EEB09652.1"/>
    <property type="molecule type" value="Genomic_DNA"/>
</dbReference>
<evidence type="ECO:0000313" key="12">
    <source>
        <dbReference type="Proteomes" id="UP000001744"/>
    </source>
</evidence>
<dbReference type="OrthoDB" id="69641at2759"/>
<reference evidence="10 12" key="1">
    <citation type="journal article" date="2011" name="Science">
        <title>Comparative functional genomics of the fission yeasts.</title>
        <authorList>
            <person name="Rhind N."/>
            <person name="Chen Z."/>
            <person name="Yassour M."/>
            <person name="Thompson D.A."/>
            <person name="Haas B.J."/>
            <person name="Habib N."/>
            <person name="Wapinski I."/>
            <person name="Roy S."/>
            <person name="Lin M.F."/>
            <person name="Heiman D.I."/>
            <person name="Young S.K."/>
            <person name="Furuya K."/>
            <person name="Guo Y."/>
            <person name="Pidoux A."/>
            <person name="Chen H.M."/>
            <person name="Robbertse B."/>
            <person name="Goldberg J.M."/>
            <person name="Aoki K."/>
            <person name="Bayne E.H."/>
            <person name="Berlin A.M."/>
            <person name="Desjardins C.A."/>
            <person name="Dobbs E."/>
            <person name="Dukaj L."/>
            <person name="Fan L."/>
            <person name="FitzGerald M.G."/>
            <person name="French C."/>
            <person name="Gujja S."/>
            <person name="Hansen K."/>
            <person name="Keifenheim D."/>
            <person name="Levin J.Z."/>
            <person name="Mosher R.A."/>
            <person name="Mueller C.A."/>
            <person name="Pfiffner J."/>
            <person name="Priest M."/>
            <person name="Russ C."/>
            <person name="Smialowska A."/>
            <person name="Swoboda P."/>
            <person name="Sykes S.M."/>
            <person name="Vaughn M."/>
            <person name="Vengrova S."/>
            <person name="Yoder R."/>
            <person name="Zeng Q."/>
            <person name="Allshire R."/>
            <person name="Baulcombe D."/>
            <person name="Birren B.W."/>
            <person name="Brown W."/>
            <person name="Ekwall K."/>
            <person name="Kellis M."/>
            <person name="Leatherwood J."/>
            <person name="Levin H."/>
            <person name="Margalit H."/>
            <person name="Martienssen R."/>
            <person name="Nieduszynski C.A."/>
            <person name="Spatafora J.W."/>
            <person name="Friedman N."/>
            <person name="Dalgaard J.Z."/>
            <person name="Baumann P."/>
            <person name="Niki H."/>
            <person name="Regev A."/>
            <person name="Nusbaum C."/>
        </authorList>
    </citation>
    <scope>NUCLEOTIDE SEQUENCE [LARGE SCALE GENOMIC DNA]</scope>
    <source>
        <strain evidence="12">yFS275 / FY16936</strain>
    </source>
</reference>
<organism evidence="10 12">
    <name type="scientific">Schizosaccharomyces japonicus (strain yFS275 / FY16936)</name>
    <name type="common">Fission yeast</name>
    <dbReference type="NCBI Taxonomy" id="402676"/>
    <lineage>
        <taxon>Eukaryota</taxon>
        <taxon>Fungi</taxon>
        <taxon>Dikarya</taxon>
        <taxon>Ascomycota</taxon>
        <taxon>Taphrinomycotina</taxon>
        <taxon>Schizosaccharomycetes</taxon>
        <taxon>Schizosaccharomycetales</taxon>
        <taxon>Schizosaccharomycetaceae</taxon>
        <taxon>Schizosaccharomyces</taxon>
    </lineage>
</organism>
<evidence type="ECO:0000259" key="9">
    <source>
        <dbReference type="Pfam" id="PF05773"/>
    </source>
</evidence>
<keyword evidence="3" id="KW-0963">Cytoplasm</keyword>
<proteinExistence type="inferred from homology"/>
<dbReference type="RefSeq" id="XP_002175945.1">
    <property type="nucleotide sequence ID" value="XM_002175909.1"/>
</dbReference>
<dbReference type="SUPFAM" id="SSF54495">
    <property type="entry name" value="UBC-like"/>
    <property type="match status" value="1"/>
</dbReference>
<evidence type="ECO:0000313" key="10">
    <source>
        <dbReference type="EMBL" id="EEB09652.1"/>
    </source>
</evidence>
<dbReference type="Proteomes" id="UP000001744">
    <property type="component" value="Unassembled WGS sequence"/>
</dbReference>
<evidence type="ECO:0000256" key="1">
    <source>
        <dbReference type="ARBA" id="ARBA00004496"/>
    </source>
</evidence>
<dbReference type="InterPro" id="IPR016135">
    <property type="entry name" value="UBQ-conjugating_enzyme/RWD"/>
</dbReference>
<evidence type="ECO:0000256" key="3">
    <source>
        <dbReference type="ARBA" id="ARBA00022490"/>
    </source>
</evidence>
<dbReference type="eggNOG" id="KOG3299">
    <property type="taxonomic scope" value="Eukaryota"/>
</dbReference>
<evidence type="ECO:0000259" key="8">
    <source>
        <dbReference type="Pfam" id="PF01205"/>
    </source>
</evidence>
<accession>B6K7Z8</accession>
<gene>
    <name evidence="11" type="primary">yih1</name>
    <name evidence="10" type="ORF">SJAG_04873</name>
</gene>
<dbReference type="PANTHER" id="PTHR16301">
    <property type="entry name" value="IMPACT-RELATED"/>
    <property type="match status" value="1"/>
</dbReference>
<dbReference type="Pfam" id="PF01205">
    <property type="entry name" value="Impact_N"/>
    <property type="match status" value="1"/>
</dbReference>
<feature type="compositionally biased region" description="Basic and acidic residues" evidence="7">
    <location>
        <begin position="137"/>
        <end position="153"/>
    </location>
</feature>
<dbReference type="InterPro" id="IPR036956">
    <property type="entry name" value="Impact_N_sf"/>
</dbReference>
<dbReference type="GO" id="GO:0006446">
    <property type="term" value="P:regulation of translational initiation"/>
    <property type="evidence" value="ECO:0000318"/>
    <property type="project" value="GO_Central"/>
</dbReference>
<feature type="domain" description="Impact N-terminal" evidence="8">
    <location>
        <begin position="164"/>
        <end position="270"/>
    </location>
</feature>
<dbReference type="HOGENOM" id="CLU_045276_0_1_1"/>
<dbReference type="Gene3D" id="3.30.230.30">
    <property type="entry name" value="Impact, N-terminal domain"/>
    <property type="match status" value="1"/>
</dbReference>
<keyword evidence="6" id="KW-0346">Stress response</keyword>
<dbReference type="VEuPathDB" id="FungiDB:SJAG_04873"/>
<dbReference type="GO" id="GO:0005737">
    <property type="term" value="C:cytoplasm"/>
    <property type="evidence" value="ECO:0000318"/>
    <property type="project" value="GO_Central"/>
</dbReference>
<comment type="subcellular location">
    <subcellularLocation>
        <location evidence="1">Cytoplasm</location>
    </subcellularLocation>
</comment>
<feature type="domain" description="RWD" evidence="9">
    <location>
        <begin position="5"/>
        <end position="92"/>
    </location>
</feature>
<keyword evidence="12" id="KW-1185">Reference proteome</keyword>
<feature type="region of interest" description="Disordered" evidence="7">
    <location>
        <begin position="101"/>
        <end position="153"/>
    </location>
</feature>
<dbReference type="AlphaFoldDB" id="B6K7Z8"/>
<evidence type="ECO:0000256" key="4">
    <source>
        <dbReference type="ARBA" id="ARBA00022491"/>
    </source>
</evidence>
<dbReference type="OMA" id="WKPKFDW"/>
<feature type="compositionally biased region" description="Basic and acidic residues" evidence="7">
    <location>
        <begin position="115"/>
        <end position="126"/>
    </location>
</feature>
<dbReference type="InterPro" id="IPR001498">
    <property type="entry name" value="Impact_N"/>
</dbReference>
<protein>
    <recommendedName>
        <fullName evidence="13">RWD domain-containing protein</fullName>
    </recommendedName>
</protein>
<dbReference type="JaponicusDB" id="SJAG_04873">
    <property type="gene designation" value="yih1"/>
</dbReference>
<evidence type="ECO:0000313" key="11">
    <source>
        <dbReference type="JaponicusDB" id="SJAG_04873"/>
    </source>
</evidence>
<feature type="compositionally biased region" description="Basic residues" evidence="7">
    <location>
        <begin position="291"/>
        <end position="300"/>
    </location>
</feature>
<keyword evidence="4" id="KW-0678">Repressor</keyword>
<evidence type="ECO:0008006" key="13">
    <source>
        <dbReference type="Google" id="ProtNLM"/>
    </source>
</evidence>
<sequence length="300" mass="33635">MEQNEAFQDELLALESIYPSCLVPLSHDNLTYTLKIPDTSVLLNLQFTPDYPEKPPVVLHALGIDKALAEDVLLGVATGDVCVFAFIDMLKELVEVDKLPESPQVDDNQQVGVKESSRHEEQEKHSPVINSTQSHGDNTKQHTEEHDEWKPKFDWKQSDAITDRKSTFMASATRIHSVEDVEDALAELYMNKKIAKASHNMYAYRFISDHGNVVQDNDDDGETAAGSRMGHLLTMMDAKDVFVCVHRWFGGVHIGPDRFKHINSAAREAVLLAGACEQASSDANHNGKNHDSKKKKKHHR</sequence>
<evidence type="ECO:0000256" key="7">
    <source>
        <dbReference type="SAM" id="MobiDB-lite"/>
    </source>
</evidence>
<dbReference type="CDD" id="cd23822">
    <property type="entry name" value="RWD_ScYIH1-like"/>
    <property type="match status" value="1"/>
</dbReference>
<dbReference type="STRING" id="402676.B6K7Z8"/>
<dbReference type="InterPro" id="IPR023582">
    <property type="entry name" value="Impact"/>
</dbReference>
<dbReference type="GO" id="GO:0140469">
    <property type="term" value="P:GCN2-mediated signaling"/>
    <property type="evidence" value="ECO:0000318"/>
    <property type="project" value="GO_Central"/>
</dbReference>
<dbReference type="SUPFAM" id="SSF54211">
    <property type="entry name" value="Ribosomal protein S5 domain 2-like"/>
    <property type="match status" value="1"/>
</dbReference>
<evidence type="ECO:0000256" key="5">
    <source>
        <dbReference type="ARBA" id="ARBA00022845"/>
    </source>
</evidence>
<dbReference type="Gene3D" id="3.10.110.10">
    <property type="entry name" value="Ubiquitin Conjugating Enzyme"/>
    <property type="match status" value="1"/>
</dbReference>
<dbReference type="InterPro" id="IPR020568">
    <property type="entry name" value="Ribosomal_Su5_D2-typ_SF"/>
</dbReference>